<dbReference type="InterPro" id="IPR036388">
    <property type="entry name" value="WH-like_DNA-bd_sf"/>
</dbReference>
<dbReference type="eggNOG" id="COG1595">
    <property type="taxonomic scope" value="Bacteria"/>
</dbReference>
<dbReference type="Gene3D" id="1.10.10.10">
    <property type="entry name" value="Winged helix-like DNA-binding domain superfamily/Winged helix DNA-binding domain"/>
    <property type="match status" value="1"/>
</dbReference>
<dbReference type="Proteomes" id="UP000006512">
    <property type="component" value="Unassembled WGS sequence"/>
</dbReference>
<organism evidence="8 9">
    <name type="scientific">Asticcacaulis biprosthecium C19</name>
    <dbReference type="NCBI Taxonomy" id="715226"/>
    <lineage>
        <taxon>Bacteria</taxon>
        <taxon>Pseudomonadati</taxon>
        <taxon>Pseudomonadota</taxon>
        <taxon>Alphaproteobacteria</taxon>
        <taxon>Caulobacterales</taxon>
        <taxon>Caulobacteraceae</taxon>
        <taxon>Asticcacaulis</taxon>
    </lineage>
</organism>
<protein>
    <submittedName>
        <fullName evidence="8">RNA polymerase sigma factor, sigma-70 family protein</fullName>
    </submittedName>
</protein>
<dbReference type="AlphaFoldDB" id="F4QIU6"/>
<dbReference type="EMBL" id="GL883077">
    <property type="protein sequence ID" value="EGF91855.1"/>
    <property type="molecule type" value="Genomic_DNA"/>
</dbReference>
<sequence length="181" mass="19537">MADARLRAALRTLLGDLRRFAYGLSGNGADADDLLQATVVRLLEKGVPDDADIRRWALRVCRNLWIDMIRAKRPNVSWDEAPEAADSAVDGETAAMARIELNQVQAAIAQLPPDQREVLSLVAVNGLSYREAAEIAEVPIGTIMSRLARARGALAERLGQAGEQAGDKGQGKRPGGKRIES</sequence>
<accession>F4QIU6</accession>
<dbReference type="InterPro" id="IPR013249">
    <property type="entry name" value="RNA_pol_sigma70_r4_t2"/>
</dbReference>
<dbReference type="Pfam" id="PF04542">
    <property type="entry name" value="Sigma70_r2"/>
    <property type="match status" value="1"/>
</dbReference>
<dbReference type="Pfam" id="PF08281">
    <property type="entry name" value="Sigma70_r4_2"/>
    <property type="match status" value="1"/>
</dbReference>
<dbReference type="PANTHER" id="PTHR43133">
    <property type="entry name" value="RNA POLYMERASE ECF-TYPE SIGMA FACTO"/>
    <property type="match status" value="1"/>
</dbReference>
<evidence type="ECO:0000256" key="2">
    <source>
        <dbReference type="ARBA" id="ARBA00023015"/>
    </source>
</evidence>
<dbReference type="GO" id="GO:0006352">
    <property type="term" value="P:DNA-templated transcription initiation"/>
    <property type="evidence" value="ECO:0007669"/>
    <property type="project" value="InterPro"/>
</dbReference>
<dbReference type="InterPro" id="IPR007627">
    <property type="entry name" value="RNA_pol_sigma70_r2"/>
</dbReference>
<evidence type="ECO:0000259" key="6">
    <source>
        <dbReference type="Pfam" id="PF04542"/>
    </source>
</evidence>
<dbReference type="InterPro" id="IPR013324">
    <property type="entry name" value="RNA_pol_sigma_r3/r4-like"/>
</dbReference>
<proteinExistence type="inferred from homology"/>
<name>F4QIU6_9CAUL</name>
<evidence type="ECO:0000313" key="9">
    <source>
        <dbReference type="Proteomes" id="UP000006512"/>
    </source>
</evidence>
<feature type="region of interest" description="Disordered" evidence="5">
    <location>
        <begin position="158"/>
        <end position="181"/>
    </location>
</feature>
<evidence type="ECO:0000256" key="5">
    <source>
        <dbReference type="SAM" id="MobiDB-lite"/>
    </source>
</evidence>
<keyword evidence="2" id="KW-0805">Transcription regulation</keyword>
<keyword evidence="4" id="KW-0804">Transcription</keyword>
<reference evidence="9" key="1">
    <citation type="submission" date="2011-03" db="EMBL/GenBank/DDBJ databases">
        <title>Draft genome sequence of Brevundimonas diminuta.</title>
        <authorList>
            <person name="Brown P.J.B."/>
            <person name="Buechlein A."/>
            <person name="Hemmerich C."/>
            <person name="Brun Y.V."/>
        </authorList>
    </citation>
    <scope>NUCLEOTIDE SEQUENCE [LARGE SCALE GENOMIC DNA]</scope>
    <source>
        <strain evidence="9">C19</strain>
    </source>
</reference>
<dbReference type="SUPFAM" id="SSF88946">
    <property type="entry name" value="Sigma2 domain of RNA polymerase sigma factors"/>
    <property type="match status" value="1"/>
</dbReference>
<dbReference type="HOGENOM" id="CLU_047691_1_4_5"/>
<dbReference type="PANTHER" id="PTHR43133:SF25">
    <property type="entry name" value="RNA POLYMERASE SIGMA FACTOR RFAY-RELATED"/>
    <property type="match status" value="1"/>
</dbReference>
<evidence type="ECO:0000313" key="8">
    <source>
        <dbReference type="EMBL" id="EGF91855.1"/>
    </source>
</evidence>
<comment type="similarity">
    <text evidence="1">Belongs to the sigma-70 factor family. ECF subfamily.</text>
</comment>
<keyword evidence="3" id="KW-0731">Sigma factor</keyword>
<evidence type="ECO:0000259" key="7">
    <source>
        <dbReference type="Pfam" id="PF08281"/>
    </source>
</evidence>
<gene>
    <name evidence="8" type="ORF">ABI_02870</name>
</gene>
<dbReference type="STRING" id="715226.ABI_02870"/>
<dbReference type="CDD" id="cd06171">
    <property type="entry name" value="Sigma70_r4"/>
    <property type="match status" value="1"/>
</dbReference>
<evidence type="ECO:0000256" key="4">
    <source>
        <dbReference type="ARBA" id="ARBA00023163"/>
    </source>
</evidence>
<dbReference type="Gene3D" id="1.10.1740.10">
    <property type="match status" value="1"/>
</dbReference>
<dbReference type="SUPFAM" id="SSF88659">
    <property type="entry name" value="Sigma3 and sigma4 domains of RNA polymerase sigma factors"/>
    <property type="match status" value="1"/>
</dbReference>
<dbReference type="OrthoDB" id="9797134at2"/>
<dbReference type="GO" id="GO:0016987">
    <property type="term" value="F:sigma factor activity"/>
    <property type="evidence" value="ECO:0007669"/>
    <property type="project" value="UniProtKB-KW"/>
</dbReference>
<dbReference type="InterPro" id="IPR039425">
    <property type="entry name" value="RNA_pol_sigma-70-like"/>
</dbReference>
<evidence type="ECO:0000256" key="3">
    <source>
        <dbReference type="ARBA" id="ARBA00023082"/>
    </source>
</evidence>
<dbReference type="GO" id="GO:0003677">
    <property type="term" value="F:DNA binding"/>
    <property type="evidence" value="ECO:0007669"/>
    <property type="project" value="InterPro"/>
</dbReference>
<feature type="domain" description="RNA polymerase sigma-70 region 2" evidence="6">
    <location>
        <begin position="11"/>
        <end position="73"/>
    </location>
</feature>
<feature type="domain" description="RNA polymerase sigma factor 70 region 4 type 2" evidence="7">
    <location>
        <begin position="102"/>
        <end position="154"/>
    </location>
</feature>
<dbReference type="InterPro" id="IPR014284">
    <property type="entry name" value="RNA_pol_sigma-70_dom"/>
</dbReference>
<evidence type="ECO:0000256" key="1">
    <source>
        <dbReference type="ARBA" id="ARBA00010641"/>
    </source>
</evidence>
<dbReference type="NCBIfam" id="TIGR02937">
    <property type="entry name" value="sigma70-ECF"/>
    <property type="match status" value="1"/>
</dbReference>
<keyword evidence="9" id="KW-1185">Reference proteome</keyword>
<dbReference type="InterPro" id="IPR013325">
    <property type="entry name" value="RNA_pol_sigma_r2"/>
</dbReference>